<dbReference type="RefSeq" id="WP_091247489.1">
    <property type="nucleotide sequence ID" value="NZ_FNIR01000011.1"/>
</dbReference>
<dbReference type="EMBL" id="FNIR01000011">
    <property type="protein sequence ID" value="SDP24797.1"/>
    <property type="molecule type" value="Genomic_DNA"/>
</dbReference>
<dbReference type="STRING" id="1052260.SAMN05660199_03472"/>
<name>A0A1H0R5P1_9ACTN</name>
<accession>A0A1H0R5P1</accession>
<organism evidence="1 2">
    <name type="scientific">Klenkia soli</name>
    <dbReference type="NCBI Taxonomy" id="1052260"/>
    <lineage>
        <taxon>Bacteria</taxon>
        <taxon>Bacillati</taxon>
        <taxon>Actinomycetota</taxon>
        <taxon>Actinomycetes</taxon>
        <taxon>Geodermatophilales</taxon>
        <taxon>Geodermatophilaceae</taxon>
        <taxon>Klenkia</taxon>
    </lineage>
</organism>
<evidence type="ECO:0000313" key="2">
    <source>
        <dbReference type="Proteomes" id="UP000199088"/>
    </source>
</evidence>
<dbReference type="AlphaFoldDB" id="A0A1H0R5P1"/>
<evidence type="ECO:0000313" key="1">
    <source>
        <dbReference type="EMBL" id="SDP24797.1"/>
    </source>
</evidence>
<protein>
    <submittedName>
        <fullName evidence="1">Uncharacterized protein</fullName>
    </submittedName>
</protein>
<sequence length="92" mass="10349">MSSEDYDIEPQGDLQYVVHLDDGEESVEAWFRLTPEVLAQLGVAEGGEADLVAATVDFLRRHQDVADFPSMVEIEDVLASYPDYEETVTTRR</sequence>
<proteinExistence type="predicted"/>
<dbReference type="Proteomes" id="UP000199088">
    <property type="component" value="Unassembled WGS sequence"/>
</dbReference>
<reference evidence="2" key="1">
    <citation type="submission" date="2016-10" db="EMBL/GenBank/DDBJ databases">
        <authorList>
            <person name="Varghese N."/>
            <person name="Submissions S."/>
        </authorList>
    </citation>
    <scope>NUCLEOTIDE SEQUENCE [LARGE SCALE GENOMIC DNA]</scope>
    <source>
        <strain evidence="2">DSM 45843</strain>
    </source>
</reference>
<dbReference type="OrthoDB" id="4553542at2"/>
<gene>
    <name evidence="1" type="ORF">SAMN05660199_03472</name>
</gene>
<keyword evidence="2" id="KW-1185">Reference proteome</keyword>